<gene>
    <name evidence="2" type="ORF">GMARGA_LOCUS27521</name>
</gene>
<name>A0ABN7W7W6_GIGMA</name>
<evidence type="ECO:0000313" key="3">
    <source>
        <dbReference type="Proteomes" id="UP000789901"/>
    </source>
</evidence>
<feature type="non-terminal residue" evidence="2">
    <location>
        <position position="1"/>
    </location>
</feature>
<proteinExistence type="predicted"/>
<dbReference type="Proteomes" id="UP000789901">
    <property type="component" value="Unassembled WGS sequence"/>
</dbReference>
<evidence type="ECO:0000256" key="1">
    <source>
        <dbReference type="SAM" id="MobiDB-lite"/>
    </source>
</evidence>
<feature type="compositionally biased region" description="Basic and acidic residues" evidence="1">
    <location>
        <begin position="38"/>
        <end position="48"/>
    </location>
</feature>
<organism evidence="2 3">
    <name type="scientific">Gigaspora margarita</name>
    <dbReference type="NCBI Taxonomy" id="4874"/>
    <lineage>
        <taxon>Eukaryota</taxon>
        <taxon>Fungi</taxon>
        <taxon>Fungi incertae sedis</taxon>
        <taxon>Mucoromycota</taxon>
        <taxon>Glomeromycotina</taxon>
        <taxon>Glomeromycetes</taxon>
        <taxon>Diversisporales</taxon>
        <taxon>Gigasporaceae</taxon>
        <taxon>Gigaspora</taxon>
    </lineage>
</organism>
<feature type="region of interest" description="Disordered" evidence="1">
    <location>
        <begin position="14"/>
        <end position="48"/>
    </location>
</feature>
<evidence type="ECO:0000313" key="2">
    <source>
        <dbReference type="EMBL" id="CAG8820252.1"/>
    </source>
</evidence>
<dbReference type="EMBL" id="CAJVQB010033778">
    <property type="protein sequence ID" value="CAG8820252.1"/>
    <property type="molecule type" value="Genomic_DNA"/>
</dbReference>
<keyword evidence="3" id="KW-1185">Reference proteome</keyword>
<sequence length="48" mass="5247">EAFLTMLISSMLPPTCINEDEAKAKTEVSSKSPTQSEGGDRSKTMRSR</sequence>
<comment type="caution">
    <text evidence="2">The sequence shown here is derived from an EMBL/GenBank/DDBJ whole genome shotgun (WGS) entry which is preliminary data.</text>
</comment>
<reference evidence="2 3" key="1">
    <citation type="submission" date="2021-06" db="EMBL/GenBank/DDBJ databases">
        <authorList>
            <person name="Kallberg Y."/>
            <person name="Tangrot J."/>
            <person name="Rosling A."/>
        </authorList>
    </citation>
    <scope>NUCLEOTIDE SEQUENCE [LARGE SCALE GENOMIC DNA]</scope>
    <source>
        <strain evidence="2 3">120-4 pot B 10/14</strain>
    </source>
</reference>
<accession>A0ABN7W7W6</accession>
<protein>
    <submittedName>
        <fullName evidence="2">8227_t:CDS:1</fullName>
    </submittedName>
</protein>